<dbReference type="InterPro" id="IPR043136">
    <property type="entry name" value="B30.2/SPRY_sf"/>
</dbReference>
<protein>
    <recommendedName>
        <fullName evidence="1">SPRY domain-containing protein</fullName>
    </recommendedName>
</protein>
<dbReference type="EMBL" id="GBBI01001137">
    <property type="protein sequence ID" value="JAC17575.1"/>
    <property type="molecule type" value="mRNA"/>
</dbReference>
<name>A0A023F8E5_TRIIF</name>
<dbReference type="SMART" id="SM00449">
    <property type="entry name" value="SPRY"/>
    <property type="match status" value="1"/>
</dbReference>
<dbReference type="CDD" id="cd12880">
    <property type="entry name" value="SPRYD7"/>
    <property type="match status" value="1"/>
</dbReference>
<proteinExistence type="evidence at transcript level"/>
<reference evidence="2" key="1">
    <citation type="journal article" date="2014" name="PLoS Negl. Trop. Dis.">
        <title>An updated insight into the Sialotranscriptome of Triatoma infestans: developmental stage and geographic variations.</title>
        <authorList>
            <person name="Schwarz A."/>
            <person name="Medrano-Mercado N."/>
            <person name="Schaub G.A."/>
            <person name="Struchiner C.J."/>
            <person name="Bargues M.D."/>
            <person name="Levy M.Z."/>
            <person name="Ribeiro J.M."/>
        </authorList>
    </citation>
    <scope>NUCLEOTIDE SEQUENCE</scope>
    <source>
        <strain evidence="2">Chile</strain>
        <tissue evidence="2">Salivary glands</tissue>
    </source>
</reference>
<dbReference type="SUPFAM" id="SSF49899">
    <property type="entry name" value="Concanavalin A-like lectins/glucanases"/>
    <property type="match status" value="1"/>
</dbReference>
<dbReference type="InterPro" id="IPR035766">
    <property type="entry name" value="SPRYD7"/>
</dbReference>
<sequence>MSIASICCFKSCFEGTGFSLKPVPVKVGERICLDECHKGPDVLLIKNCMRLCGAGGALCTAPLVQNKSYFEVKLQQAGVWGVGLATRNADLTIAPGGNDPETWVISSEGNIRHNATILHQNVMTPKEGDIIGVTYDHIELNFHLNGKCLEKPVSGIRGTVYPVLFVDDGAVLDFIPQDFIETQPSGFETIMLEKSLL</sequence>
<accession>A0A023F8E5</accession>
<feature type="domain" description="SPRY" evidence="1">
    <location>
        <begin position="65"/>
        <end position="179"/>
    </location>
</feature>
<dbReference type="PANTHER" id="PTHR20951">
    <property type="entry name" value="C13ORF1 PROTEIN-RELATED"/>
    <property type="match status" value="1"/>
</dbReference>
<evidence type="ECO:0000313" key="2">
    <source>
        <dbReference type="EMBL" id="JAC17575.1"/>
    </source>
</evidence>
<dbReference type="PANTHER" id="PTHR20951:SF2">
    <property type="entry name" value="SPRY DOMAIN-CONTAINING PROTEIN 7"/>
    <property type="match status" value="1"/>
</dbReference>
<dbReference type="Gene3D" id="2.60.120.920">
    <property type="match status" value="1"/>
</dbReference>
<dbReference type="InterPro" id="IPR003877">
    <property type="entry name" value="SPRY_dom"/>
</dbReference>
<dbReference type="InterPro" id="IPR013320">
    <property type="entry name" value="ConA-like_dom_sf"/>
</dbReference>
<organism evidence="2">
    <name type="scientific">Triatoma infestans</name>
    <name type="common">Assassin bug</name>
    <dbReference type="NCBI Taxonomy" id="30076"/>
    <lineage>
        <taxon>Eukaryota</taxon>
        <taxon>Metazoa</taxon>
        <taxon>Ecdysozoa</taxon>
        <taxon>Arthropoda</taxon>
        <taxon>Hexapoda</taxon>
        <taxon>Insecta</taxon>
        <taxon>Pterygota</taxon>
        <taxon>Neoptera</taxon>
        <taxon>Paraneoptera</taxon>
        <taxon>Hemiptera</taxon>
        <taxon>Heteroptera</taxon>
        <taxon>Panheteroptera</taxon>
        <taxon>Cimicomorpha</taxon>
        <taxon>Reduviidae</taxon>
        <taxon>Triatominae</taxon>
        <taxon>Triatoma</taxon>
    </lineage>
</organism>
<dbReference type="Pfam" id="PF00622">
    <property type="entry name" value="SPRY"/>
    <property type="match status" value="1"/>
</dbReference>
<evidence type="ECO:0000259" key="1">
    <source>
        <dbReference type="SMART" id="SM00449"/>
    </source>
</evidence>
<dbReference type="AlphaFoldDB" id="A0A023F8E5"/>